<evidence type="ECO:0000256" key="1">
    <source>
        <dbReference type="SAM" id="SignalP"/>
    </source>
</evidence>
<dbReference type="EMBL" id="PPSL01000010">
    <property type="protein sequence ID" value="PQJ08931.1"/>
    <property type="molecule type" value="Genomic_DNA"/>
</dbReference>
<feature type="domain" description="Secretion system C-terminal sorting" evidence="2">
    <location>
        <begin position="233"/>
        <end position="298"/>
    </location>
</feature>
<dbReference type="NCBIfam" id="TIGR04183">
    <property type="entry name" value="Por_Secre_tail"/>
    <property type="match status" value="1"/>
</dbReference>
<evidence type="ECO:0000313" key="4">
    <source>
        <dbReference type="Proteomes" id="UP000239872"/>
    </source>
</evidence>
<gene>
    <name evidence="3" type="ORF">CJD36_021955</name>
</gene>
<name>A0A2S7SQM9_9BACT</name>
<keyword evidence="1" id="KW-0732">Signal</keyword>
<reference evidence="3 4" key="1">
    <citation type="submission" date="2018-01" db="EMBL/GenBank/DDBJ databases">
        <title>A novel member of the phylum Bacteroidetes isolated from glacier ice.</title>
        <authorList>
            <person name="Liu Q."/>
            <person name="Xin Y.-H."/>
        </authorList>
    </citation>
    <scope>NUCLEOTIDE SEQUENCE [LARGE SCALE GENOMIC DNA]</scope>
    <source>
        <strain evidence="3 4">RB1R16</strain>
    </source>
</reference>
<dbReference type="RefSeq" id="WP_105041359.1">
    <property type="nucleotide sequence ID" value="NZ_PPSL01000010.1"/>
</dbReference>
<feature type="chain" id="PRO_5015485493" description="Secretion system C-terminal sorting domain-containing protein" evidence="1">
    <location>
        <begin position="21"/>
        <end position="303"/>
    </location>
</feature>
<protein>
    <recommendedName>
        <fullName evidence="2">Secretion system C-terminal sorting domain-containing protein</fullName>
    </recommendedName>
</protein>
<dbReference type="Proteomes" id="UP000239872">
    <property type="component" value="Unassembled WGS sequence"/>
</dbReference>
<evidence type="ECO:0000313" key="3">
    <source>
        <dbReference type="EMBL" id="PQJ08931.1"/>
    </source>
</evidence>
<dbReference type="AlphaFoldDB" id="A0A2S7SQM9"/>
<keyword evidence="4" id="KW-1185">Reference proteome</keyword>
<dbReference type="OrthoDB" id="1031955at2"/>
<comment type="caution">
    <text evidence="3">The sequence shown here is derived from an EMBL/GenBank/DDBJ whole genome shotgun (WGS) entry which is preliminary data.</text>
</comment>
<dbReference type="InterPro" id="IPR026444">
    <property type="entry name" value="Secre_tail"/>
</dbReference>
<proteinExistence type="predicted"/>
<sequence>MKKFYAFLVATCICGTAANAQSHLIHYWHFNNYTLAQHTDTIHGISADYSTISVTTAKILYAKKAGTSAAYATYIDSIQVGPADYDTINARMGVPDAVALRVRNPSDSMHLLFYIPTTNYKNIKLTYATQSSSVTKGQLHQIFDYSVDSGVTWRTSGLSIPSDSAWLVYKRSTISLSDIQANNNPKLVFRITFSGNDTGVKGNNRFDNVTVEGDTLSSVSVNNVVNNGHTTIIYPNPVHDQLNFDLVIGTANICVLNMQGQQQLAAVINDKERSVNVGQLSPGIYFVIVKTTDREEKIKFIKQ</sequence>
<evidence type="ECO:0000259" key="2">
    <source>
        <dbReference type="Pfam" id="PF18962"/>
    </source>
</evidence>
<dbReference type="Pfam" id="PF18962">
    <property type="entry name" value="Por_Secre_tail"/>
    <property type="match status" value="1"/>
</dbReference>
<organism evidence="3 4">
    <name type="scientific">Flavipsychrobacter stenotrophus</name>
    <dbReference type="NCBI Taxonomy" id="2077091"/>
    <lineage>
        <taxon>Bacteria</taxon>
        <taxon>Pseudomonadati</taxon>
        <taxon>Bacteroidota</taxon>
        <taxon>Chitinophagia</taxon>
        <taxon>Chitinophagales</taxon>
        <taxon>Chitinophagaceae</taxon>
        <taxon>Flavipsychrobacter</taxon>
    </lineage>
</organism>
<feature type="signal peptide" evidence="1">
    <location>
        <begin position="1"/>
        <end position="20"/>
    </location>
</feature>
<accession>A0A2S7SQM9</accession>